<dbReference type="InterPro" id="IPR004888">
    <property type="entry name" value="Glycoside_hydrolase_63"/>
</dbReference>
<evidence type="ECO:0000256" key="11">
    <source>
        <dbReference type="ARBA" id="ARBA00023295"/>
    </source>
</evidence>
<dbReference type="InterPro" id="IPR008928">
    <property type="entry name" value="6-hairpin_glycosidase_sf"/>
</dbReference>
<dbReference type="PANTHER" id="PTHR10412">
    <property type="entry name" value="MANNOSYL-OLIGOSACCHARIDE GLUCOSIDASE"/>
    <property type="match status" value="1"/>
</dbReference>
<evidence type="ECO:0000256" key="13">
    <source>
        <dbReference type="ARBA" id="ARBA00052596"/>
    </source>
</evidence>
<dbReference type="Proteomes" id="UP000242188">
    <property type="component" value="Unassembled WGS sequence"/>
</dbReference>
<dbReference type="GO" id="GO:0005789">
    <property type="term" value="C:endoplasmic reticulum membrane"/>
    <property type="evidence" value="ECO:0007669"/>
    <property type="project" value="UniProtKB-SubCell"/>
</dbReference>
<evidence type="ECO:0000256" key="16">
    <source>
        <dbReference type="RuleBase" id="RU368089"/>
    </source>
</evidence>
<feature type="domain" description="Glycosyl hydrolase family 63 C-terminal" evidence="18">
    <location>
        <begin position="331"/>
        <end position="817"/>
    </location>
</feature>
<dbReference type="InterPro" id="IPR038518">
    <property type="entry name" value="Glyco_hydro_63N_sf"/>
</dbReference>
<dbReference type="GO" id="GO:0006487">
    <property type="term" value="P:protein N-linked glycosylation"/>
    <property type="evidence" value="ECO:0007669"/>
    <property type="project" value="UniProtKB-UniRule"/>
</dbReference>
<dbReference type="EC" id="3.2.1.106" evidence="12 16"/>
<evidence type="ECO:0000256" key="7">
    <source>
        <dbReference type="ARBA" id="ARBA00022968"/>
    </source>
</evidence>
<dbReference type="GO" id="GO:0009311">
    <property type="term" value="P:oligosaccharide metabolic process"/>
    <property type="evidence" value="ECO:0007669"/>
    <property type="project" value="UniProtKB-UniRule"/>
</dbReference>
<evidence type="ECO:0000259" key="19">
    <source>
        <dbReference type="Pfam" id="PF16923"/>
    </source>
</evidence>
<comment type="pathway">
    <text evidence="2">Glycan metabolism; N-glycan degradation.</text>
</comment>
<evidence type="ECO:0000256" key="14">
    <source>
        <dbReference type="ARBA" id="ARBA00054325"/>
    </source>
</evidence>
<protein>
    <recommendedName>
        <fullName evidence="15 16">Mannosyl-oligosaccharide glucosidase</fullName>
        <ecNumber evidence="12 16">3.2.1.106</ecNumber>
    </recommendedName>
</protein>
<evidence type="ECO:0000256" key="2">
    <source>
        <dbReference type="ARBA" id="ARBA00004740"/>
    </source>
</evidence>
<keyword evidence="11 16" id="KW-0326">Glycosidase</keyword>
<comment type="similarity">
    <text evidence="3 16">Belongs to the glycosyl hydrolase 63 family.</text>
</comment>
<evidence type="ECO:0000256" key="4">
    <source>
        <dbReference type="ARBA" id="ARBA00022692"/>
    </source>
</evidence>
<dbReference type="InterPro" id="IPR012341">
    <property type="entry name" value="6hp_glycosidase-like_sf"/>
</dbReference>
<gene>
    <name evidence="20" type="ORF">KP79_PYT17667</name>
</gene>
<comment type="catalytic activity">
    <reaction evidence="13">
        <text>N(4)-(alpha-D-Glc-(1-&gt;2)-alpha-D-Glc-(1-&gt;3)-alpha-D-Glc-(1-&gt;3)-alpha-D-Man-(1-&gt;2)-alpha-D-Man-(1-&gt;2)-alpha-D-Man-(1-&gt;3)-[alpha-D-Man-(1-&gt;2)-alpha-D-Man-(1-&gt;3)-[alpha-D-Man-(1-&gt;2)-alpha-D-Man-(1-&gt;6)]-alpha-D-Man-(1-&gt;6)]-beta-D-Man-(1-&gt;4)-beta-D-GlcNAc-(1-&gt;4)-beta-D-GlcNAc)-L-asparaginyl-[protein] + H2O = N(4)-(alpha-D-Glc-(1-&gt;3)-alpha-D-Glc-(1-&gt;3)-alpha-D-Man-(1-&gt;2)-alpha-D-Man-(1-&gt;2)-alpha-D-Man-(1-&gt;3)-[alpha-D-Man-(1-&gt;2)-alpha-D-Man-(1-&gt;3)-[alpha-D-Man-(1-&gt;2)-alpha-D-Man-(1-&gt;6)]-alpha-D-Man-(1-&gt;6)]-beta-D-Man-(1-&gt;4)-beta-D-GlcNAc-(1-&gt;4)-beta-D-GlcNAc)-L-asparaginyl-[protein] + beta-D-glucose</text>
        <dbReference type="Rhea" id="RHEA:55988"/>
        <dbReference type="Rhea" id="RHEA-COMP:12806"/>
        <dbReference type="Rhea" id="RHEA-COMP:14355"/>
        <dbReference type="ChEBI" id="CHEBI:15377"/>
        <dbReference type="ChEBI" id="CHEBI:15903"/>
        <dbReference type="ChEBI" id="CHEBI:59082"/>
        <dbReference type="ChEBI" id="CHEBI:132537"/>
        <dbReference type="EC" id="3.2.1.106"/>
    </reaction>
    <physiologicalReaction direction="left-to-right" evidence="13">
        <dbReference type="Rhea" id="RHEA:55989"/>
    </physiologicalReaction>
</comment>
<keyword evidence="7" id="KW-0735">Signal-anchor</keyword>
<feature type="region of interest" description="Disordered" evidence="17">
    <location>
        <begin position="541"/>
        <end position="566"/>
    </location>
</feature>
<reference evidence="20 21" key="1">
    <citation type="journal article" date="2017" name="Nat. Ecol. Evol.">
        <title>Scallop genome provides insights into evolution of bilaterian karyotype and development.</title>
        <authorList>
            <person name="Wang S."/>
            <person name="Zhang J."/>
            <person name="Jiao W."/>
            <person name="Li J."/>
            <person name="Xun X."/>
            <person name="Sun Y."/>
            <person name="Guo X."/>
            <person name="Huan P."/>
            <person name="Dong B."/>
            <person name="Zhang L."/>
            <person name="Hu X."/>
            <person name="Sun X."/>
            <person name="Wang J."/>
            <person name="Zhao C."/>
            <person name="Wang Y."/>
            <person name="Wang D."/>
            <person name="Huang X."/>
            <person name="Wang R."/>
            <person name="Lv J."/>
            <person name="Li Y."/>
            <person name="Zhang Z."/>
            <person name="Liu B."/>
            <person name="Lu W."/>
            <person name="Hui Y."/>
            <person name="Liang J."/>
            <person name="Zhou Z."/>
            <person name="Hou R."/>
            <person name="Li X."/>
            <person name="Liu Y."/>
            <person name="Li H."/>
            <person name="Ning X."/>
            <person name="Lin Y."/>
            <person name="Zhao L."/>
            <person name="Xing Q."/>
            <person name="Dou J."/>
            <person name="Li Y."/>
            <person name="Mao J."/>
            <person name="Guo H."/>
            <person name="Dou H."/>
            <person name="Li T."/>
            <person name="Mu C."/>
            <person name="Jiang W."/>
            <person name="Fu Q."/>
            <person name="Fu X."/>
            <person name="Miao Y."/>
            <person name="Liu J."/>
            <person name="Yu Q."/>
            <person name="Li R."/>
            <person name="Liao H."/>
            <person name="Li X."/>
            <person name="Kong Y."/>
            <person name="Jiang Z."/>
            <person name="Chourrout D."/>
            <person name="Li R."/>
            <person name="Bao Z."/>
        </authorList>
    </citation>
    <scope>NUCLEOTIDE SEQUENCE [LARGE SCALE GENOMIC DNA]</scope>
    <source>
        <strain evidence="20 21">PY_sf001</strain>
    </source>
</reference>
<keyword evidence="5 16" id="KW-0378">Hydrolase</keyword>
<keyword evidence="8 16" id="KW-1133">Transmembrane helix</keyword>
<dbReference type="InterPro" id="IPR031335">
    <property type="entry name" value="Glyco_hydro_63_C"/>
</dbReference>
<evidence type="ECO:0000256" key="1">
    <source>
        <dbReference type="ARBA" id="ARBA00004648"/>
    </source>
</evidence>
<accession>A0A210Q2B9</accession>
<dbReference type="PANTHER" id="PTHR10412:SF11">
    <property type="entry name" value="MANNOSYL-OLIGOSACCHARIDE GLUCOSIDASE"/>
    <property type="match status" value="1"/>
</dbReference>
<dbReference type="InterPro" id="IPR031631">
    <property type="entry name" value="Glyco_hydro_63N"/>
</dbReference>
<dbReference type="SUPFAM" id="SSF48208">
    <property type="entry name" value="Six-hairpin glycosidases"/>
    <property type="match status" value="1"/>
</dbReference>
<evidence type="ECO:0000256" key="15">
    <source>
        <dbReference type="ARBA" id="ARBA00073940"/>
    </source>
</evidence>
<evidence type="ECO:0000256" key="9">
    <source>
        <dbReference type="ARBA" id="ARBA00023136"/>
    </source>
</evidence>
<evidence type="ECO:0000256" key="3">
    <source>
        <dbReference type="ARBA" id="ARBA00010833"/>
    </source>
</evidence>
<dbReference type="FunFam" id="2.70.98.110:FF:000001">
    <property type="entry name" value="Mannosyl-oligosaccharide glucosidase"/>
    <property type="match status" value="1"/>
</dbReference>
<name>A0A210Q2B9_MIZYE</name>
<dbReference type="Pfam" id="PF03200">
    <property type="entry name" value="Glyco_hydro_63"/>
    <property type="match status" value="1"/>
</dbReference>
<comment type="function">
    <text evidence="14">In the context of N-glycan degradation, cleaves the distal alpha 1,2-linked glucose residue from the Glc(3)Man(9)GlcNAc(2) oligosaccharide precursor in a highly specific manner.</text>
</comment>
<feature type="domain" description="Glycosyl hydrolase family 63 N-terminal" evidence="19">
    <location>
        <begin position="90"/>
        <end position="274"/>
    </location>
</feature>
<evidence type="ECO:0000256" key="17">
    <source>
        <dbReference type="SAM" id="MobiDB-lite"/>
    </source>
</evidence>
<feature type="compositionally biased region" description="Basic and acidic residues" evidence="17">
    <location>
        <begin position="557"/>
        <end position="566"/>
    </location>
</feature>
<proteinExistence type="inferred from homology"/>
<evidence type="ECO:0000259" key="18">
    <source>
        <dbReference type="Pfam" id="PF03200"/>
    </source>
</evidence>
<dbReference type="AlphaFoldDB" id="A0A210Q2B9"/>
<feature type="transmembrane region" description="Helical" evidence="16">
    <location>
        <begin position="38"/>
        <end position="58"/>
    </location>
</feature>
<evidence type="ECO:0000313" key="21">
    <source>
        <dbReference type="Proteomes" id="UP000242188"/>
    </source>
</evidence>
<sequence length="819" mass="93395">MAGSNDVRRRAGTRQKGKDAENGVGESKKKADAVGGTAMIAGLVFVGIVACGVGYFAYLQYCKGIVNTPLSVSKINAANSSSAIVDPERYWGTYRSNLYFGMKARTPRSPVFGLMWLQQLTGKMPPPIRHWCDQGDQLKKYGWLKHDGRNFGVQEIEDNGFVLRTEFVKRAGGLHGGDWTARVVATNVDQKKPVVLSLMYYVALDGQGGLEPDMSKGRFSAVRGHSEELGDFTLHFPKTKTKTQTKYSHLITYVSRLDQLKDVVTNAMKVEAWDKQRTQAYFVLGGRLVPRDSPGGPNVMVQQVTVQLPFEMEIIFESGSVLDRPDTLSDEIFLKELAKYSQGFDDKFSATFNLEGKGYSQDETNFAKAALSNMLGSIGYFYGSSLVQSRYNVDPVEYWPAPLYTAVPSRSFFPRGFLWDEGFHNLLISRWDIEISKDIISHWLDLMNTEGWIPREQILGIEAQARVPQEFVVQRNENANPPTLFLPLQRIIDQISTSDDPKDQAFLKFVYPRLKVWYNWYNSTQSGRLPLTYRWRGRDSKTNKELNPKTLTSGLDDYPRSSHPSEDERHVDLRCWMAFASGLMADIANALGEDSTEYKATHRLLTDNKLLDEMHWSSQKQQYSDYGLHTDKVQLQRPKPPANLQPGQPVPQMDKIRAVIKDPVYKFVDSYGYVSLFPFLLRIIEPESVKLLQTIAKLKKTEFLWTDYGLRSLSKNAYLYNRYNTEHDPPYWRGAIWINMNYLAIGALHHYSVTPGKYQDLAKSTYKSLRQNVVQNIFKEYRRTGYVWEQYNDKYGSGKGSHPFTGWSALVVLIMAEEY</sequence>
<dbReference type="Gene3D" id="1.50.10.10">
    <property type="match status" value="1"/>
</dbReference>
<dbReference type="Pfam" id="PF16923">
    <property type="entry name" value="Glyco_hydro_63N"/>
    <property type="match status" value="1"/>
</dbReference>
<dbReference type="GO" id="GO:0004573">
    <property type="term" value="F:Glc3Man9GlcNAc2 oligosaccharide glucosidase activity"/>
    <property type="evidence" value="ECO:0007669"/>
    <property type="project" value="UniProtKB-UniRule"/>
</dbReference>
<comment type="function">
    <text evidence="16">Cleaves the distal alpha 1,2-linked glucose residue from the Glc(3)Man(9)GlcNAc(2) oligosaccharide precursor.</text>
</comment>
<evidence type="ECO:0000256" key="6">
    <source>
        <dbReference type="ARBA" id="ARBA00022824"/>
    </source>
</evidence>
<dbReference type="STRING" id="6573.A0A210Q2B9"/>
<dbReference type="FunFam" id="1.50.10.10:FF:000009">
    <property type="entry name" value="mannosyl-oligosaccharide glucosidase"/>
    <property type="match status" value="1"/>
</dbReference>
<evidence type="ECO:0000256" key="8">
    <source>
        <dbReference type="ARBA" id="ARBA00022989"/>
    </source>
</evidence>
<evidence type="ECO:0000256" key="5">
    <source>
        <dbReference type="ARBA" id="ARBA00022801"/>
    </source>
</evidence>
<dbReference type="OrthoDB" id="410058at2759"/>
<keyword evidence="9 16" id="KW-0472">Membrane</keyword>
<dbReference type="Gene3D" id="2.70.98.110">
    <property type="entry name" value="Glycosyl hydrolase family 63, N-terminal domain"/>
    <property type="match status" value="1"/>
</dbReference>
<comment type="subcellular location">
    <subcellularLocation>
        <location evidence="1 16">Endoplasmic reticulum membrane</location>
        <topology evidence="1 16">Single-pass type II membrane protein</topology>
    </subcellularLocation>
</comment>
<evidence type="ECO:0000256" key="12">
    <source>
        <dbReference type="ARBA" id="ARBA00038888"/>
    </source>
</evidence>
<dbReference type="EMBL" id="NEDP02005207">
    <property type="protein sequence ID" value="OWF42880.1"/>
    <property type="molecule type" value="Genomic_DNA"/>
</dbReference>
<keyword evidence="10" id="KW-0325">Glycoprotein</keyword>
<organism evidence="20 21">
    <name type="scientific">Mizuhopecten yessoensis</name>
    <name type="common">Japanese scallop</name>
    <name type="synonym">Patinopecten yessoensis</name>
    <dbReference type="NCBI Taxonomy" id="6573"/>
    <lineage>
        <taxon>Eukaryota</taxon>
        <taxon>Metazoa</taxon>
        <taxon>Spiralia</taxon>
        <taxon>Lophotrochozoa</taxon>
        <taxon>Mollusca</taxon>
        <taxon>Bivalvia</taxon>
        <taxon>Autobranchia</taxon>
        <taxon>Pteriomorphia</taxon>
        <taxon>Pectinida</taxon>
        <taxon>Pectinoidea</taxon>
        <taxon>Pectinidae</taxon>
        <taxon>Mizuhopecten</taxon>
    </lineage>
</organism>
<keyword evidence="21" id="KW-1185">Reference proteome</keyword>
<evidence type="ECO:0000256" key="10">
    <source>
        <dbReference type="ARBA" id="ARBA00023180"/>
    </source>
</evidence>
<keyword evidence="4 16" id="KW-0812">Transmembrane</keyword>
<feature type="region of interest" description="Disordered" evidence="17">
    <location>
        <begin position="1"/>
        <end position="28"/>
    </location>
</feature>
<feature type="compositionally biased region" description="Basic and acidic residues" evidence="17">
    <location>
        <begin position="16"/>
        <end position="28"/>
    </location>
</feature>
<keyword evidence="6 16" id="KW-0256">Endoplasmic reticulum</keyword>
<evidence type="ECO:0000313" key="20">
    <source>
        <dbReference type="EMBL" id="OWF42880.1"/>
    </source>
</evidence>
<comment type="caution">
    <text evidence="20">The sequence shown here is derived from an EMBL/GenBank/DDBJ whole genome shotgun (WGS) entry which is preliminary data.</text>
</comment>